<organism evidence="2 3">
    <name type="scientific">Sphingomonas xinjiangensis</name>
    <dbReference type="NCBI Taxonomy" id="643568"/>
    <lineage>
        <taxon>Bacteria</taxon>
        <taxon>Pseudomonadati</taxon>
        <taxon>Pseudomonadota</taxon>
        <taxon>Alphaproteobacteria</taxon>
        <taxon>Sphingomonadales</taxon>
        <taxon>Sphingomonadaceae</taxon>
        <taxon>Sphingomonas</taxon>
    </lineage>
</organism>
<keyword evidence="3" id="KW-1185">Reference proteome</keyword>
<dbReference type="AlphaFoldDB" id="A0A840YHY3"/>
<dbReference type="RefSeq" id="WP_184088834.1">
    <property type="nucleotide sequence ID" value="NZ_JACIJF010000009.1"/>
</dbReference>
<proteinExistence type="predicted"/>
<reference evidence="2 3" key="1">
    <citation type="submission" date="2020-08" db="EMBL/GenBank/DDBJ databases">
        <title>Genomic Encyclopedia of Type Strains, Phase IV (KMG-IV): sequencing the most valuable type-strain genomes for metagenomic binning, comparative biology and taxonomic classification.</title>
        <authorList>
            <person name="Goeker M."/>
        </authorList>
    </citation>
    <scope>NUCLEOTIDE SEQUENCE [LARGE SCALE GENOMIC DNA]</scope>
    <source>
        <strain evidence="2 3">DSM 26736</strain>
    </source>
</reference>
<dbReference type="EMBL" id="JACIJF010000009">
    <property type="protein sequence ID" value="MBB5711649.1"/>
    <property type="molecule type" value="Genomic_DNA"/>
</dbReference>
<feature type="chain" id="PRO_5032760790" description="Lipoprotein" evidence="1">
    <location>
        <begin position="21"/>
        <end position="247"/>
    </location>
</feature>
<evidence type="ECO:0000313" key="3">
    <source>
        <dbReference type="Proteomes" id="UP000527143"/>
    </source>
</evidence>
<sequence length="247" mass="25935">MTLRPAAAAALLLATLSACNALPEDYAPKHKKAQPTAKATLAAAPSPVPTLAADNPARLAAARAVVPAKLDSYSFDGDDKLIDTPFGPVLLRHGHNPDAGHSEPGIIAAYYLRAEGDRFALVNSYPDAAVSGSFGNLTRWSVSGAFTGLPVIVVEGGGTWQGCTVGLTDLIELRPIGPAPIASITTTFDTSGMTEAKGEAYEGTLTDVHRDSDFTVRYKGTDSFAERYVRRGNRFVLEGGDSRITGC</sequence>
<evidence type="ECO:0000313" key="2">
    <source>
        <dbReference type="EMBL" id="MBB5711649.1"/>
    </source>
</evidence>
<dbReference type="Proteomes" id="UP000527143">
    <property type="component" value="Unassembled WGS sequence"/>
</dbReference>
<gene>
    <name evidence="2" type="ORF">FHT02_002900</name>
</gene>
<keyword evidence="1" id="KW-0732">Signal</keyword>
<dbReference type="PROSITE" id="PS51257">
    <property type="entry name" value="PROKAR_LIPOPROTEIN"/>
    <property type="match status" value="1"/>
</dbReference>
<name>A0A840YHY3_9SPHN</name>
<protein>
    <recommendedName>
        <fullName evidence="4">Lipoprotein</fullName>
    </recommendedName>
</protein>
<feature type="signal peptide" evidence="1">
    <location>
        <begin position="1"/>
        <end position="20"/>
    </location>
</feature>
<evidence type="ECO:0000256" key="1">
    <source>
        <dbReference type="SAM" id="SignalP"/>
    </source>
</evidence>
<comment type="caution">
    <text evidence="2">The sequence shown here is derived from an EMBL/GenBank/DDBJ whole genome shotgun (WGS) entry which is preliminary data.</text>
</comment>
<evidence type="ECO:0008006" key="4">
    <source>
        <dbReference type="Google" id="ProtNLM"/>
    </source>
</evidence>
<accession>A0A840YHY3</accession>